<accession>K1UCY5</accession>
<sequence length="80" mass="9106">MLSYVEVSEQGVKLNAGTYVIIMLQHAQGQTFAKSPGTDEEEKPVRLFYQWDEGGFVHIIIIVETDVCKVHHTVWQSFPV</sequence>
<gene>
    <name evidence="1" type="ORF">LEA_01853</name>
</gene>
<name>K1UCY5_9ZZZZ</name>
<dbReference type="AlphaFoldDB" id="K1UCY5"/>
<reference evidence="1" key="1">
    <citation type="journal article" date="2013" name="Environ. Microbiol.">
        <title>Microbiota from the distal guts of lean and obese adolescents exhibit partial functional redundancy besides clear differences in community structure.</title>
        <authorList>
            <person name="Ferrer M."/>
            <person name="Ruiz A."/>
            <person name="Lanza F."/>
            <person name="Haange S.B."/>
            <person name="Oberbach A."/>
            <person name="Till H."/>
            <person name="Bargiela R."/>
            <person name="Campoy C."/>
            <person name="Segura M.T."/>
            <person name="Richter M."/>
            <person name="von Bergen M."/>
            <person name="Seifert J."/>
            <person name="Suarez A."/>
        </authorList>
    </citation>
    <scope>NUCLEOTIDE SEQUENCE</scope>
</reference>
<evidence type="ECO:0000313" key="1">
    <source>
        <dbReference type="EMBL" id="EKC79993.1"/>
    </source>
</evidence>
<protein>
    <submittedName>
        <fullName evidence="1">Uncharacterized protein</fullName>
    </submittedName>
</protein>
<organism evidence="1">
    <name type="scientific">human gut metagenome</name>
    <dbReference type="NCBI Taxonomy" id="408170"/>
    <lineage>
        <taxon>unclassified sequences</taxon>
        <taxon>metagenomes</taxon>
        <taxon>organismal metagenomes</taxon>
    </lineage>
</organism>
<proteinExistence type="predicted"/>
<comment type="caution">
    <text evidence="1">The sequence shown here is derived from an EMBL/GenBank/DDBJ whole genome shotgun (WGS) entry which is preliminary data.</text>
</comment>
<dbReference type="EMBL" id="AJWY01001295">
    <property type="protein sequence ID" value="EKC79993.1"/>
    <property type="molecule type" value="Genomic_DNA"/>
</dbReference>